<dbReference type="Proteomes" id="UP000658127">
    <property type="component" value="Unassembled WGS sequence"/>
</dbReference>
<dbReference type="RefSeq" id="WP_189027694.1">
    <property type="nucleotide sequence ID" value="NZ_BMNE01000003.1"/>
</dbReference>
<proteinExistence type="predicted"/>
<dbReference type="Pfam" id="PF01548">
    <property type="entry name" value="DEDD_Tnp_IS110"/>
    <property type="match status" value="1"/>
</dbReference>
<gene>
    <name evidence="3" type="ORF">GCM10011610_26270</name>
</gene>
<organism evidence="3 4">
    <name type="scientific">Nocardia rhizosphaerihabitans</name>
    <dbReference type="NCBI Taxonomy" id="1691570"/>
    <lineage>
        <taxon>Bacteria</taxon>
        <taxon>Bacillati</taxon>
        <taxon>Actinomycetota</taxon>
        <taxon>Actinomycetes</taxon>
        <taxon>Mycobacteriales</taxon>
        <taxon>Nocardiaceae</taxon>
        <taxon>Nocardia</taxon>
    </lineage>
</organism>
<evidence type="ECO:0000313" key="3">
    <source>
        <dbReference type="EMBL" id="GGN78570.1"/>
    </source>
</evidence>
<dbReference type="InterPro" id="IPR047650">
    <property type="entry name" value="Transpos_IS110"/>
</dbReference>
<comment type="caution">
    <text evidence="3">The sequence shown here is derived from an EMBL/GenBank/DDBJ whole genome shotgun (WGS) entry which is preliminary data.</text>
</comment>
<dbReference type="NCBIfam" id="NF033542">
    <property type="entry name" value="transpos_IS110"/>
    <property type="match status" value="1"/>
</dbReference>
<dbReference type="PANTHER" id="PTHR33055:SF3">
    <property type="entry name" value="PUTATIVE TRANSPOSASE FOR IS117-RELATED"/>
    <property type="match status" value="1"/>
</dbReference>
<protein>
    <submittedName>
        <fullName evidence="3">Mini-circle putative transposase for IS117</fullName>
    </submittedName>
</protein>
<evidence type="ECO:0000313" key="4">
    <source>
        <dbReference type="Proteomes" id="UP000658127"/>
    </source>
</evidence>
<reference evidence="4" key="1">
    <citation type="journal article" date="2019" name="Int. J. Syst. Evol. Microbiol.">
        <title>The Global Catalogue of Microorganisms (GCM) 10K type strain sequencing project: providing services to taxonomists for standard genome sequencing and annotation.</title>
        <authorList>
            <consortium name="The Broad Institute Genomics Platform"/>
            <consortium name="The Broad Institute Genome Sequencing Center for Infectious Disease"/>
            <person name="Wu L."/>
            <person name="Ma J."/>
        </authorList>
    </citation>
    <scope>NUCLEOTIDE SEQUENCE [LARGE SCALE GENOMIC DNA]</scope>
    <source>
        <strain evidence="4">CGMCC 4.7329</strain>
    </source>
</reference>
<evidence type="ECO:0000259" key="2">
    <source>
        <dbReference type="Pfam" id="PF02371"/>
    </source>
</evidence>
<evidence type="ECO:0000259" key="1">
    <source>
        <dbReference type="Pfam" id="PF01548"/>
    </source>
</evidence>
<dbReference type="Pfam" id="PF02371">
    <property type="entry name" value="Transposase_20"/>
    <property type="match status" value="1"/>
</dbReference>
<dbReference type="InterPro" id="IPR003346">
    <property type="entry name" value="Transposase_20"/>
</dbReference>
<keyword evidence="4" id="KW-1185">Reference proteome</keyword>
<accession>A0ABQ2KBH9</accession>
<dbReference type="PANTHER" id="PTHR33055">
    <property type="entry name" value="TRANSPOSASE FOR INSERTION SEQUENCE ELEMENT IS1111A"/>
    <property type="match status" value="1"/>
</dbReference>
<feature type="domain" description="Transposase IS110-like N-terminal" evidence="1">
    <location>
        <begin position="5"/>
        <end position="162"/>
    </location>
</feature>
<feature type="domain" description="Transposase IS116/IS110/IS902 C-terminal" evidence="2">
    <location>
        <begin position="277"/>
        <end position="328"/>
    </location>
</feature>
<name>A0ABQ2KBH9_9NOCA</name>
<dbReference type="InterPro" id="IPR002525">
    <property type="entry name" value="Transp_IS110-like_N"/>
</dbReference>
<dbReference type="EMBL" id="BMNE01000003">
    <property type="protein sequence ID" value="GGN78570.1"/>
    <property type="molecule type" value="Genomic_DNA"/>
</dbReference>
<sequence length="407" mass="44345">MNRYCGIDWAEGHHDIAIVDQDGTLVSKKRITDDPAGFATLTQLLTEAGDTAENPIPVAIETPRGLMVTAIRATGRPVYAINPMAVARYRERHSVARAKSDHADAMTLANILRVDARMHRQIPADSELAQAIAVLARAQQDAVWRRTKAINELRSLLREYHPMSLATFADNSATSLAKPEVRAVLAIASTPAAAMKLTATRVCTALRRAGRQRGIIELAADIVERLRHPGLRQPELVEKAMGRQCLALLATLNAACSGADDLEQAAAEEFRHHPDYSIITSFPDLADLTGARVLAEIGDDRTRFADARALKAYAGTAPVTRASGRTISITFRRIKIDRLAAVGWVRGFSALSHPGPAREHYLHPAASRHLVNKMLGQLHYCLQNREPFDSIKAFGQAPAHTPEPAAA</sequence>